<dbReference type="AlphaFoldDB" id="A0A6A6BM00"/>
<feature type="transmembrane region" description="Helical" evidence="1">
    <location>
        <begin position="44"/>
        <end position="66"/>
    </location>
</feature>
<name>A0A6A6BM00_9PEZI</name>
<evidence type="ECO:0000256" key="1">
    <source>
        <dbReference type="SAM" id="Phobius"/>
    </source>
</evidence>
<proteinExistence type="predicted"/>
<dbReference type="GeneID" id="54293197"/>
<organism evidence="2 3">
    <name type="scientific">Aplosporella prunicola CBS 121167</name>
    <dbReference type="NCBI Taxonomy" id="1176127"/>
    <lineage>
        <taxon>Eukaryota</taxon>
        <taxon>Fungi</taxon>
        <taxon>Dikarya</taxon>
        <taxon>Ascomycota</taxon>
        <taxon>Pezizomycotina</taxon>
        <taxon>Dothideomycetes</taxon>
        <taxon>Dothideomycetes incertae sedis</taxon>
        <taxon>Botryosphaeriales</taxon>
        <taxon>Aplosporellaceae</taxon>
        <taxon>Aplosporella</taxon>
    </lineage>
</organism>
<keyword evidence="1" id="KW-0812">Transmembrane</keyword>
<dbReference type="Proteomes" id="UP000799438">
    <property type="component" value="Unassembled WGS sequence"/>
</dbReference>
<accession>A0A6A6BM00</accession>
<keyword evidence="1" id="KW-1133">Transmembrane helix</keyword>
<protein>
    <submittedName>
        <fullName evidence="2">Uncharacterized protein</fullName>
    </submittedName>
</protein>
<sequence>MFYLLFCMADVAVAMQPLLLLSLLLLRFPVLLTASLKILCSVSIILFVLETHTLLLATSMSSLVVGRARVAANSFRFKRVSSASFAPFLRSHGSWPPLPDSPRHFLIRRAVARVAQRCCVGPGSPQMSTALVDNGGDGERAGQRATGNGRGGRCHCYAVHHWTTQFVRPSLGFGCGDGLRQ</sequence>
<evidence type="ECO:0000313" key="2">
    <source>
        <dbReference type="EMBL" id="KAF2143867.1"/>
    </source>
</evidence>
<keyword evidence="3" id="KW-1185">Reference proteome</keyword>
<keyword evidence="1" id="KW-0472">Membrane</keyword>
<gene>
    <name evidence="2" type="ORF">K452DRAFT_163702</name>
</gene>
<dbReference type="EMBL" id="ML995481">
    <property type="protein sequence ID" value="KAF2143867.1"/>
    <property type="molecule type" value="Genomic_DNA"/>
</dbReference>
<evidence type="ECO:0000313" key="3">
    <source>
        <dbReference type="Proteomes" id="UP000799438"/>
    </source>
</evidence>
<reference evidence="2" key="1">
    <citation type="journal article" date="2020" name="Stud. Mycol.">
        <title>101 Dothideomycetes genomes: a test case for predicting lifestyles and emergence of pathogens.</title>
        <authorList>
            <person name="Haridas S."/>
            <person name="Albert R."/>
            <person name="Binder M."/>
            <person name="Bloem J."/>
            <person name="Labutti K."/>
            <person name="Salamov A."/>
            <person name="Andreopoulos B."/>
            <person name="Baker S."/>
            <person name="Barry K."/>
            <person name="Bills G."/>
            <person name="Bluhm B."/>
            <person name="Cannon C."/>
            <person name="Castanera R."/>
            <person name="Culley D."/>
            <person name="Daum C."/>
            <person name="Ezra D."/>
            <person name="Gonzalez J."/>
            <person name="Henrissat B."/>
            <person name="Kuo A."/>
            <person name="Liang C."/>
            <person name="Lipzen A."/>
            <person name="Lutzoni F."/>
            <person name="Magnuson J."/>
            <person name="Mondo S."/>
            <person name="Nolan M."/>
            <person name="Ohm R."/>
            <person name="Pangilinan J."/>
            <person name="Park H.-J."/>
            <person name="Ramirez L."/>
            <person name="Alfaro M."/>
            <person name="Sun H."/>
            <person name="Tritt A."/>
            <person name="Yoshinaga Y."/>
            <person name="Zwiers L.-H."/>
            <person name="Turgeon B."/>
            <person name="Goodwin S."/>
            <person name="Spatafora J."/>
            <person name="Crous P."/>
            <person name="Grigoriev I."/>
        </authorList>
    </citation>
    <scope>NUCLEOTIDE SEQUENCE</scope>
    <source>
        <strain evidence="2">CBS 121167</strain>
    </source>
</reference>
<dbReference type="RefSeq" id="XP_033399579.1">
    <property type="nucleotide sequence ID" value="XM_033535701.1"/>
</dbReference>